<sequence>KFADVAVIKRPSSTGVFEEADARFKKDPKFQNSAEVTDEIWFFFDVETKDSGKWEQRIKIIKYLRRLRKNPNIRVRLLMTTGCIEYWLMLHFKMFAPPVLTVADKERMLAEVVAREPAYEKGNYEATARIAEKYPTAVKNAQRTLHNLLPDGLPGLEDTDERNRWLYTNCKTFSTVNEAITFLEQLSKP</sequence>
<reference evidence="1" key="1">
    <citation type="submission" date="2020-10" db="EMBL/GenBank/DDBJ databases">
        <authorList>
            <person name="Gilroy R."/>
        </authorList>
    </citation>
    <scope>NUCLEOTIDE SEQUENCE</scope>
    <source>
        <strain evidence="1">ChiBcec6-7307</strain>
    </source>
</reference>
<proteinExistence type="predicted"/>
<reference evidence="1" key="2">
    <citation type="journal article" date="2021" name="PeerJ">
        <title>Extensive microbial diversity within the chicken gut microbiome revealed by metagenomics and culture.</title>
        <authorList>
            <person name="Gilroy R."/>
            <person name="Ravi A."/>
            <person name="Getino M."/>
            <person name="Pursley I."/>
            <person name="Horton D.L."/>
            <person name="Alikhan N.F."/>
            <person name="Baker D."/>
            <person name="Gharbi K."/>
            <person name="Hall N."/>
            <person name="Watson M."/>
            <person name="Adriaenssens E.M."/>
            <person name="Foster-Nyarko E."/>
            <person name="Jarju S."/>
            <person name="Secka A."/>
            <person name="Antonio M."/>
            <person name="Oren A."/>
            <person name="Chaudhuri R.R."/>
            <person name="La Ragione R."/>
            <person name="Hildebrand F."/>
            <person name="Pallen M.J."/>
        </authorList>
    </citation>
    <scope>NUCLEOTIDE SEQUENCE</scope>
    <source>
        <strain evidence="1">ChiBcec6-7307</strain>
    </source>
</reference>
<evidence type="ECO:0000313" key="2">
    <source>
        <dbReference type="Proteomes" id="UP000886889"/>
    </source>
</evidence>
<protein>
    <submittedName>
        <fullName evidence="1">RloB domain-containing protein</fullName>
    </submittedName>
</protein>
<evidence type="ECO:0000313" key="1">
    <source>
        <dbReference type="EMBL" id="HIV22517.1"/>
    </source>
</evidence>
<dbReference type="InterPro" id="IPR025591">
    <property type="entry name" value="RloB"/>
</dbReference>
<dbReference type="EMBL" id="DVOS01000013">
    <property type="protein sequence ID" value="HIV22517.1"/>
    <property type="molecule type" value="Genomic_DNA"/>
</dbReference>
<accession>A0A9D1NY62</accession>
<comment type="caution">
    <text evidence="1">The sequence shown here is derived from an EMBL/GenBank/DDBJ whole genome shotgun (WGS) entry which is preliminary data.</text>
</comment>
<organism evidence="1 2">
    <name type="scientific">Candidatus Merdiplasma excrementigallinarum</name>
    <dbReference type="NCBI Taxonomy" id="2840864"/>
    <lineage>
        <taxon>Bacteria</taxon>
        <taxon>Bacillati</taxon>
        <taxon>Bacillota</taxon>
        <taxon>Clostridia</taxon>
        <taxon>Lachnospirales</taxon>
        <taxon>Lachnospiraceae</taxon>
        <taxon>Lachnospiraceae incertae sedis</taxon>
        <taxon>Candidatus Merdiplasma</taxon>
    </lineage>
</organism>
<gene>
    <name evidence="1" type="ORF">IAC80_01125</name>
</gene>
<name>A0A9D1NY62_9FIRM</name>
<feature type="non-terminal residue" evidence="1">
    <location>
        <position position="1"/>
    </location>
</feature>
<dbReference type="Pfam" id="PF13707">
    <property type="entry name" value="RloB"/>
    <property type="match status" value="1"/>
</dbReference>
<dbReference type="AlphaFoldDB" id="A0A9D1NY62"/>
<dbReference type="Proteomes" id="UP000886889">
    <property type="component" value="Unassembled WGS sequence"/>
</dbReference>